<dbReference type="InterPro" id="IPR008254">
    <property type="entry name" value="Flavodoxin/NO_synth"/>
</dbReference>
<dbReference type="InterPro" id="IPR029039">
    <property type="entry name" value="Flavoprotein-like_sf"/>
</dbReference>
<dbReference type="SUPFAM" id="SSF52218">
    <property type="entry name" value="Flavoproteins"/>
    <property type="match status" value="1"/>
</dbReference>
<dbReference type="Gene3D" id="3.40.50.360">
    <property type="match status" value="1"/>
</dbReference>
<feature type="domain" description="Flavodoxin-like" evidence="1">
    <location>
        <begin position="3"/>
        <end position="156"/>
    </location>
</feature>
<evidence type="ECO:0000313" key="3">
    <source>
        <dbReference type="Proteomes" id="UP001317322"/>
    </source>
</evidence>
<protein>
    <submittedName>
        <fullName evidence="2">Flavodoxin domain-containing protein</fullName>
    </submittedName>
</protein>
<name>A0ABY5K511_9CELL</name>
<sequence>MNVIVIVESCFGNTYQVARAIADRLHDAGSQAELVDAAAAPSLPTADLILVGAPTHNLGLPSAATRAKAVKKGAATPAAGVREWIDRAEPTDARLFTFSTRFDSSWSGSAARAAAKSLRRRGVSAERGEDFVVTGVSGPLAPGELDRARDWAATLAP</sequence>
<organism evidence="2 3">
    <name type="scientific">Cellulomonas wangsupingiae</name>
    <dbReference type="NCBI Taxonomy" id="2968085"/>
    <lineage>
        <taxon>Bacteria</taxon>
        <taxon>Bacillati</taxon>
        <taxon>Actinomycetota</taxon>
        <taxon>Actinomycetes</taxon>
        <taxon>Micrococcales</taxon>
        <taxon>Cellulomonadaceae</taxon>
        <taxon>Cellulomonas</taxon>
    </lineage>
</organism>
<evidence type="ECO:0000313" key="2">
    <source>
        <dbReference type="EMBL" id="UUI65539.1"/>
    </source>
</evidence>
<dbReference type="Pfam" id="PF00258">
    <property type="entry name" value="Flavodoxin_1"/>
    <property type="match status" value="1"/>
</dbReference>
<reference evidence="2 3" key="1">
    <citation type="submission" date="2022-07" db="EMBL/GenBank/DDBJ databases">
        <title>Novel species in genus cellulomonas.</title>
        <authorList>
            <person name="Ye L."/>
        </authorList>
    </citation>
    <scope>NUCLEOTIDE SEQUENCE [LARGE SCALE GENOMIC DNA]</scope>
    <source>
        <strain evidence="3">zg-Y908</strain>
    </source>
</reference>
<proteinExistence type="predicted"/>
<gene>
    <name evidence="2" type="ORF">NP075_02005</name>
</gene>
<dbReference type="RefSeq" id="WP_227564834.1">
    <property type="nucleotide sequence ID" value="NZ_CP101989.1"/>
</dbReference>
<accession>A0ABY5K511</accession>
<evidence type="ECO:0000259" key="1">
    <source>
        <dbReference type="PROSITE" id="PS50902"/>
    </source>
</evidence>
<dbReference type="Proteomes" id="UP001317322">
    <property type="component" value="Chromosome"/>
</dbReference>
<dbReference type="PROSITE" id="PS50902">
    <property type="entry name" value="FLAVODOXIN_LIKE"/>
    <property type="match status" value="1"/>
</dbReference>
<dbReference type="EMBL" id="CP101989">
    <property type="protein sequence ID" value="UUI65539.1"/>
    <property type="molecule type" value="Genomic_DNA"/>
</dbReference>
<keyword evidence="3" id="KW-1185">Reference proteome</keyword>